<feature type="signal peptide" evidence="2">
    <location>
        <begin position="1"/>
        <end position="23"/>
    </location>
</feature>
<evidence type="ECO:0000313" key="6">
    <source>
        <dbReference type="Proteomes" id="UP000054053"/>
    </source>
</evidence>
<dbReference type="AlphaFoldDB" id="A0A1B5L7X3"/>
<dbReference type="PANTHER" id="PTHR14905:SF7">
    <property type="entry name" value="VON WILLEBRAND FACTOR A DOMAIN-CONTAINING PROTEIN 7"/>
    <property type="match status" value="1"/>
</dbReference>
<name>A0A1B5L7X3_USTVR</name>
<organism evidence="3 6">
    <name type="scientific">Ustilaginoidea virens</name>
    <name type="common">Rice false smut fungus</name>
    <name type="synonym">Villosiclava virens</name>
    <dbReference type="NCBI Taxonomy" id="1159556"/>
    <lineage>
        <taxon>Eukaryota</taxon>
        <taxon>Fungi</taxon>
        <taxon>Dikarya</taxon>
        <taxon>Ascomycota</taxon>
        <taxon>Pezizomycotina</taxon>
        <taxon>Sordariomycetes</taxon>
        <taxon>Hypocreomycetidae</taxon>
        <taxon>Hypocreales</taxon>
        <taxon>Clavicipitaceae</taxon>
        <taxon>Ustilaginoidea</taxon>
    </lineage>
</organism>
<dbReference type="Proteomes" id="UP000054053">
    <property type="component" value="Unassembled WGS sequence"/>
</dbReference>
<reference evidence="4" key="3">
    <citation type="submission" date="2020-03" db="EMBL/GenBank/DDBJ databases">
        <title>A mixture of massive structural variations and highly conserved coding sequences in Ustilaginoidea virens genome.</title>
        <authorList>
            <person name="Zhang K."/>
            <person name="Zhao Z."/>
            <person name="Zhang Z."/>
            <person name="Li Y."/>
            <person name="Hsiang T."/>
            <person name="Sun W."/>
        </authorList>
    </citation>
    <scope>NUCLEOTIDE SEQUENCE</scope>
    <source>
        <strain evidence="4">UV-8b</strain>
    </source>
</reference>
<sequence length="680" mass="75632">MAGSARFLCILLVLLAVAGTVSAFGAGQVPADSEFKEFVWRHGDIAEVLRFLPFSFVTRESFTKLQRRQIYFGNWLRDFSQVVDTTCLENMPEPILRAIVSVLAMMEFGFATDEFDVTRDRLGCYSHVEHIDNPRGYADNAKQIDERLRGPVDPRELQLDRRTGMKNYIANSGHGWDTSADYIRRQLGKCIELGRRGRRGHHGAQKESFIHLGAALHTLEDFAAHSNFVELCLHELGERDVFAYVGDRCRVRTPRSHFRRGRLVAPLVTGTFGMLDIFHSLLGEADDMAILQSRGTLGDLEEKLGYGSVAFDQLFQAIKSAIAAVQKFSSQNTALLEQLEVVDMILQQAKDDGGSPSTPEGDDAAAETGGVGGGGGKVVNASILWQAIEPVFYIHDRIKKWLTEDAETNDPSDPGNTSTQLGETTNQFVFQLVGYIIESSVKELRNALKAAKVRVDQEAAQSESAAVYEDGSKASDPSHSDLSKDHFSNVLNPPAGLVATVTTNWTTQQVVRCWDDESVSAHDTIERVLAILHHPAFPRPRSDIQKYMFGAVREWWGDLPDGDKDALRRKLARESVRERGHEDHGITVQDVRGKRKGPGEFPGSRMDVRPPRRKRTSLLKWAVGGAARDLAWVARPVVRCVAVPGGMLVDAVWRVGGVVLRTPGRVRRLAGRWWPFPKRN</sequence>
<dbReference type="GeneID" id="66068413"/>
<dbReference type="EMBL" id="CP072758">
    <property type="protein sequence ID" value="QUC23395.1"/>
    <property type="molecule type" value="Genomic_DNA"/>
</dbReference>
<feature type="region of interest" description="Disordered" evidence="1">
    <location>
        <begin position="460"/>
        <end position="483"/>
    </location>
</feature>
<dbReference type="OrthoDB" id="2506204at2759"/>
<feature type="chain" id="PRO_5036306072" description="Heterokaryon incompatibility Het-C" evidence="2">
    <location>
        <begin position="24"/>
        <end position="680"/>
    </location>
</feature>
<gene>
    <name evidence="4" type="ORF">UV8b_07636</name>
    <name evidence="3" type="ORF">UVI_02045620</name>
</gene>
<evidence type="ECO:0008006" key="7">
    <source>
        <dbReference type="Google" id="ProtNLM"/>
    </source>
</evidence>
<reference evidence="3" key="1">
    <citation type="journal article" date="2016" name="Genome Announc.">
        <title>Genome Sequence of Ustilaginoidea virens IPU010, a Rice Pathogenic Fungus Causing False Smut.</title>
        <authorList>
            <person name="Kumagai T."/>
            <person name="Ishii T."/>
            <person name="Terai G."/>
            <person name="Umemura M."/>
            <person name="Machida M."/>
            <person name="Asai K."/>
        </authorList>
    </citation>
    <scope>NUCLEOTIDE SEQUENCE [LARGE SCALE GENOMIC DNA]</scope>
    <source>
        <strain evidence="3">IPU010</strain>
    </source>
</reference>
<evidence type="ECO:0000313" key="5">
    <source>
        <dbReference type="Proteomes" id="UP000027002"/>
    </source>
</evidence>
<dbReference type="PANTHER" id="PTHR14905">
    <property type="entry name" value="NG37"/>
    <property type="match status" value="1"/>
</dbReference>
<evidence type="ECO:0000313" key="3">
    <source>
        <dbReference type="EMBL" id="GAO19378.1"/>
    </source>
</evidence>
<dbReference type="InterPro" id="IPR010816">
    <property type="entry name" value="Het-C"/>
</dbReference>
<dbReference type="RefSeq" id="XP_043001068.1">
    <property type="nucleotide sequence ID" value="XM_043145133.1"/>
</dbReference>
<keyword evidence="5" id="KW-1185">Reference proteome</keyword>
<evidence type="ECO:0000256" key="1">
    <source>
        <dbReference type="SAM" id="MobiDB-lite"/>
    </source>
</evidence>
<reference evidence="6" key="2">
    <citation type="journal article" date="2016" name="Genome Announc.">
        <title>Genome sequence of Ustilaginoidea virens IPU010, a rice pathogenic fungus causing false smut.</title>
        <authorList>
            <person name="Kumagai T."/>
            <person name="Ishii T."/>
            <person name="Terai G."/>
            <person name="Umemura M."/>
            <person name="Machida M."/>
            <person name="Asai K."/>
        </authorList>
    </citation>
    <scope>NUCLEOTIDE SEQUENCE [LARGE SCALE GENOMIC DNA]</scope>
    <source>
        <strain evidence="6">IPU010</strain>
    </source>
</reference>
<proteinExistence type="predicted"/>
<protein>
    <recommendedName>
        <fullName evidence="7">Heterokaryon incompatibility Het-C</fullName>
    </recommendedName>
</protein>
<feature type="compositionally biased region" description="Basic and acidic residues" evidence="1">
    <location>
        <begin position="470"/>
        <end position="483"/>
    </location>
</feature>
<dbReference type="Pfam" id="PF07217">
    <property type="entry name" value="Het-C"/>
    <property type="match status" value="1"/>
</dbReference>
<keyword evidence="2" id="KW-0732">Signal</keyword>
<dbReference type="InterPro" id="IPR052577">
    <property type="entry name" value="VWA7"/>
</dbReference>
<evidence type="ECO:0000313" key="4">
    <source>
        <dbReference type="EMBL" id="QUC23395.1"/>
    </source>
</evidence>
<dbReference type="EMBL" id="BBTG02000029">
    <property type="protein sequence ID" value="GAO19378.1"/>
    <property type="molecule type" value="Genomic_DNA"/>
</dbReference>
<feature type="region of interest" description="Disordered" evidence="1">
    <location>
        <begin position="350"/>
        <end position="371"/>
    </location>
</feature>
<dbReference type="Proteomes" id="UP000027002">
    <property type="component" value="Chromosome 6"/>
</dbReference>
<evidence type="ECO:0000256" key="2">
    <source>
        <dbReference type="SAM" id="SignalP"/>
    </source>
</evidence>
<accession>A0A1B5L7X3</accession>
<dbReference type="KEGG" id="uvi:66068413"/>